<evidence type="ECO:0000313" key="1">
    <source>
        <dbReference type="EMBL" id="MCI90618.1"/>
    </source>
</evidence>
<organism evidence="1 2">
    <name type="scientific">Trifolium medium</name>
    <dbReference type="NCBI Taxonomy" id="97028"/>
    <lineage>
        <taxon>Eukaryota</taxon>
        <taxon>Viridiplantae</taxon>
        <taxon>Streptophyta</taxon>
        <taxon>Embryophyta</taxon>
        <taxon>Tracheophyta</taxon>
        <taxon>Spermatophyta</taxon>
        <taxon>Magnoliopsida</taxon>
        <taxon>eudicotyledons</taxon>
        <taxon>Gunneridae</taxon>
        <taxon>Pentapetalae</taxon>
        <taxon>rosids</taxon>
        <taxon>fabids</taxon>
        <taxon>Fabales</taxon>
        <taxon>Fabaceae</taxon>
        <taxon>Papilionoideae</taxon>
        <taxon>50 kb inversion clade</taxon>
        <taxon>NPAAA clade</taxon>
        <taxon>Hologalegina</taxon>
        <taxon>IRL clade</taxon>
        <taxon>Trifolieae</taxon>
        <taxon>Trifolium</taxon>
    </lineage>
</organism>
<accession>A0A392VQE2</accession>
<proteinExistence type="predicted"/>
<dbReference type="Proteomes" id="UP000265520">
    <property type="component" value="Unassembled WGS sequence"/>
</dbReference>
<dbReference type="AlphaFoldDB" id="A0A392VQE2"/>
<evidence type="ECO:0000313" key="2">
    <source>
        <dbReference type="Proteomes" id="UP000265520"/>
    </source>
</evidence>
<sequence length="34" mass="3562">HLPGPVLPDRPALCIAEAFEMGVTGKDSIPFLGL</sequence>
<feature type="non-terminal residue" evidence="1">
    <location>
        <position position="1"/>
    </location>
</feature>
<name>A0A392VQE2_9FABA</name>
<keyword evidence="2" id="KW-1185">Reference proteome</keyword>
<comment type="caution">
    <text evidence="1">The sequence shown here is derived from an EMBL/GenBank/DDBJ whole genome shotgun (WGS) entry which is preliminary data.</text>
</comment>
<dbReference type="EMBL" id="LXQA011249471">
    <property type="protein sequence ID" value="MCI90618.1"/>
    <property type="molecule type" value="Genomic_DNA"/>
</dbReference>
<protein>
    <submittedName>
        <fullName evidence="1">Uncharacterized protein</fullName>
    </submittedName>
</protein>
<reference evidence="1 2" key="1">
    <citation type="journal article" date="2018" name="Front. Plant Sci.">
        <title>Red Clover (Trifolium pratense) and Zigzag Clover (T. medium) - A Picture of Genomic Similarities and Differences.</title>
        <authorList>
            <person name="Dluhosova J."/>
            <person name="Istvanek J."/>
            <person name="Nedelnik J."/>
            <person name="Repkova J."/>
        </authorList>
    </citation>
    <scope>NUCLEOTIDE SEQUENCE [LARGE SCALE GENOMIC DNA]</scope>
    <source>
        <strain evidence="2">cv. 10/8</strain>
        <tissue evidence="1">Leaf</tissue>
    </source>
</reference>